<sequence>MICMAVDEVYTSWPLVHIEKVTGRHHPYASKPRTAHSSSSREKIVDDEYENLFSNHSEKNDEPRRDNFMAHEEGTQSNGEFTHPQIPLTHSMLEQSEVRQQRNQAFKAHNVEKCASQKEQQRWLRVELP</sequence>
<evidence type="ECO:0000313" key="3">
    <source>
        <dbReference type="Proteomes" id="UP000765509"/>
    </source>
</evidence>
<dbReference type="Proteomes" id="UP000765509">
    <property type="component" value="Unassembled WGS sequence"/>
</dbReference>
<evidence type="ECO:0000313" key="2">
    <source>
        <dbReference type="EMBL" id="MBW0498950.1"/>
    </source>
</evidence>
<reference evidence="2" key="1">
    <citation type="submission" date="2021-03" db="EMBL/GenBank/DDBJ databases">
        <title>Draft genome sequence of rust myrtle Austropuccinia psidii MF-1, a brazilian biotype.</title>
        <authorList>
            <person name="Quecine M.C."/>
            <person name="Pachon D.M.R."/>
            <person name="Bonatelli M.L."/>
            <person name="Correr F.H."/>
            <person name="Franceschini L.M."/>
            <person name="Leite T.F."/>
            <person name="Margarido G.R.A."/>
            <person name="Almeida C.A."/>
            <person name="Ferrarezi J.A."/>
            <person name="Labate C.A."/>
        </authorList>
    </citation>
    <scope>NUCLEOTIDE SEQUENCE</scope>
    <source>
        <strain evidence="2">MF-1</strain>
    </source>
</reference>
<comment type="caution">
    <text evidence="2">The sequence shown here is derived from an EMBL/GenBank/DDBJ whole genome shotgun (WGS) entry which is preliminary data.</text>
</comment>
<dbReference type="AlphaFoldDB" id="A0A9Q3DDB8"/>
<gene>
    <name evidence="2" type="ORF">O181_038665</name>
</gene>
<name>A0A9Q3DDB8_9BASI</name>
<feature type="region of interest" description="Disordered" evidence="1">
    <location>
        <begin position="109"/>
        <end position="129"/>
    </location>
</feature>
<organism evidence="2 3">
    <name type="scientific">Austropuccinia psidii MF-1</name>
    <dbReference type="NCBI Taxonomy" id="1389203"/>
    <lineage>
        <taxon>Eukaryota</taxon>
        <taxon>Fungi</taxon>
        <taxon>Dikarya</taxon>
        <taxon>Basidiomycota</taxon>
        <taxon>Pucciniomycotina</taxon>
        <taxon>Pucciniomycetes</taxon>
        <taxon>Pucciniales</taxon>
        <taxon>Sphaerophragmiaceae</taxon>
        <taxon>Austropuccinia</taxon>
    </lineage>
</organism>
<keyword evidence="3" id="KW-1185">Reference proteome</keyword>
<dbReference type="EMBL" id="AVOT02014996">
    <property type="protein sequence ID" value="MBW0498950.1"/>
    <property type="molecule type" value="Genomic_DNA"/>
</dbReference>
<proteinExistence type="predicted"/>
<protein>
    <submittedName>
        <fullName evidence="2">Uncharacterized protein</fullName>
    </submittedName>
</protein>
<evidence type="ECO:0000256" key="1">
    <source>
        <dbReference type="SAM" id="MobiDB-lite"/>
    </source>
</evidence>
<accession>A0A9Q3DDB8</accession>